<organism evidence="1 2">
    <name type="scientific">Tenacibaculum singaporense</name>
    <dbReference type="NCBI Taxonomy" id="2358479"/>
    <lineage>
        <taxon>Bacteria</taxon>
        <taxon>Pseudomonadati</taxon>
        <taxon>Bacteroidota</taxon>
        <taxon>Flavobacteriia</taxon>
        <taxon>Flavobacteriales</taxon>
        <taxon>Flavobacteriaceae</taxon>
        <taxon>Tenacibaculum</taxon>
    </lineage>
</organism>
<dbReference type="AlphaFoldDB" id="A0A3Q8RTA3"/>
<protein>
    <submittedName>
        <fullName evidence="1">Uncharacterized protein</fullName>
    </submittedName>
</protein>
<name>A0A3Q8RTA3_9FLAO</name>
<evidence type="ECO:0000313" key="2">
    <source>
        <dbReference type="Proteomes" id="UP000274593"/>
    </source>
</evidence>
<proteinExistence type="predicted"/>
<gene>
    <name evidence="1" type="ORF">D6T69_08335</name>
</gene>
<dbReference type="Proteomes" id="UP000274593">
    <property type="component" value="Chromosome"/>
</dbReference>
<sequence length="68" mass="7714">MPKYYVNNTAQPNGDHEVHKEGCNWLPFVLSKKDLGYHSSCHSAVLKAKEYYAKADGCKHCSEECHKS</sequence>
<evidence type="ECO:0000313" key="1">
    <source>
        <dbReference type="EMBL" id="AZJ35529.1"/>
    </source>
</evidence>
<dbReference type="EMBL" id="CP032548">
    <property type="protein sequence ID" value="AZJ35529.1"/>
    <property type="molecule type" value="Genomic_DNA"/>
</dbReference>
<accession>A0A3Q8RTA3</accession>
<keyword evidence="2" id="KW-1185">Reference proteome</keyword>
<reference evidence="1 2" key="1">
    <citation type="submission" date="2018-09" db="EMBL/GenBank/DDBJ databases">
        <title>Insights into the microbiota of Asian seabass (Lates calcarifer) with tenacibaculosis symptoms and description of sp. nov. Tenacibaculum singaporense.</title>
        <authorList>
            <person name="Miyake S."/>
            <person name="Soh M."/>
            <person name="Azman M.N."/>
            <person name="Ngoh S.Y."/>
            <person name="Orban L."/>
        </authorList>
    </citation>
    <scope>NUCLEOTIDE SEQUENCE [LARGE SCALE GENOMIC DNA]</scope>
    <source>
        <strain evidence="1 2">DSM 106434</strain>
    </source>
</reference>
<dbReference type="KEGG" id="tsig:D6T69_08335"/>
<dbReference type="RefSeq" id="WP_125067306.1">
    <property type="nucleotide sequence ID" value="NZ_CP032548.1"/>
</dbReference>